<dbReference type="PROSITE" id="PS51186">
    <property type="entry name" value="GNAT"/>
    <property type="match status" value="1"/>
</dbReference>
<protein>
    <recommendedName>
        <fullName evidence="3">N-acetyltransferase domain-containing protein</fullName>
    </recommendedName>
</protein>
<dbReference type="Proteomes" id="UP000180166">
    <property type="component" value="Chromosome"/>
</dbReference>
<name>A0ABC8AY27_9NOCA</name>
<dbReference type="CDD" id="cd04301">
    <property type="entry name" value="NAT_SF"/>
    <property type="match status" value="1"/>
</dbReference>
<reference evidence="4 5" key="1">
    <citation type="submission" date="2016-10" db="EMBL/GenBank/DDBJ databases">
        <title>Genome sequence of Nocardia seriolae strain EM150506, isolated from Anguila japonica.</title>
        <authorList>
            <person name="Han H.-J."/>
        </authorList>
    </citation>
    <scope>NUCLEOTIDE SEQUENCE [LARGE SCALE GENOMIC DNA]</scope>
    <source>
        <strain evidence="4 5">EM150506</strain>
    </source>
</reference>
<keyword evidence="1" id="KW-0808">Transferase</keyword>
<evidence type="ECO:0000259" key="3">
    <source>
        <dbReference type="PROSITE" id="PS51186"/>
    </source>
</evidence>
<organism evidence="4 5">
    <name type="scientific">Nocardia seriolae</name>
    <dbReference type="NCBI Taxonomy" id="37332"/>
    <lineage>
        <taxon>Bacteria</taxon>
        <taxon>Bacillati</taxon>
        <taxon>Actinomycetota</taxon>
        <taxon>Actinomycetes</taxon>
        <taxon>Mycobacteriales</taxon>
        <taxon>Nocardiaceae</taxon>
        <taxon>Nocardia</taxon>
    </lineage>
</organism>
<dbReference type="InterPro" id="IPR050832">
    <property type="entry name" value="Bact_Acetyltransf"/>
</dbReference>
<dbReference type="KEGG" id="nsr:NS506_04856"/>
<dbReference type="RefSeq" id="WP_033089514.1">
    <property type="nucleotide sequence ID" value="NZ_CP059737.1"/>
</dbReference>
<evidence type="ECO:0000256" key="1">
    <source>
        <dbReference type="ARBA" id="ARBA00022679"/>
    </source>
</evidence>
<dbReference type="AlphaFoldDB" id="A0ABC8AY27"/>
<gene>
    <name evidence="4" type="ORF">NS506_04856</name>
</gene>
<evidence type="ECO:0000313" key="5">
    <source>
        <dbReference type="Proteomes" id="UP000180166"/>
    </source>
</evidence>
<sequence length="168" mass="18698">MTVRIRPGTESDVEAVATLHTASWRTAYAGIMPAEYLEGSLADDHKILWHTRFSGDVSPGSLFIAESEDEMVGFIYLAPQPDGRILIDNLHVRPNLKRGGIGGTLLRHGFDWAATEYPGRPVYLEVLQANTPAIAFYERHGGRPSRPRIARFPQGFELPELEIAWSQA</sequence>
<dbReference type="Pfam" id="PF00583">
    <property type="entry name" value="Acetyltransf_1"/>
    <property type="match status" value="1"/>
</dbReference>
<dbReference type="InterPro" id="IPR016181">
    <property type="entry name" value="Acyl_CoA_acyltransferase"/>
</dbReference>
<evidence type="ECO:0000256" key="2">
    <source>
        <dbReference type="ARBA" id="ARBA00023315"/>
    </source>
</evidence>
<accession>A0ABC8AY27</accession>
<dbReference type="Gene3D" id="3.40.630.30">
    <property type="match status" value="1"/>
</dbReference>
<dbReference type="PANTHER" id="PTHR43877:SF1">
    <property type="entry name" value="ACETYLTRANSFERASE"/>
    <property type="match status" value="1"/>
</dbReference>
<feature type="domain" description="N-acetyltransferase" evidence="3">
    <location>
        <begin position="3"/>
        <end position="168"/>
    </location>
</feature>
<evidence type="ECO:0000313" key="4">
    <source>
        <dbReference type="EMBL" id="APA98902.1"/>
    </source>
</evidence>
<dbReference type="SUPFAM" id="SSF55729">
    <property type="entry name" value="Acyl-CoA N-acyltransferases (Nat)"/>
    <property type="match status" value="1"/>
</dbReference>
<dbReference type="GO" id="GO:0016746">
    <property type="term" value="F:acyltransferase activity"/>
    <property type="evidence" value="ECO:0007669"/>
    <property type="project" value="UniProtKB-KW"/>
</dbReference>
<keyword evidence="2" id="KW-0012">Acyltransferase</keyword>
<proteinExistence type="predicted"/>
<dbReference type="InterPro" id="IPR000182">
    <property type="entry name" value="GNAT_dom"/>
</dbReference>
<dbReference type="EMBL" id="CP017839">
    <property type="protein sequence ID" value="APA98902.1"/>
    <property type="molecule type" value="Genomic_DNA"/>
</dbReference>
<dbReference type="PANTHER" id="PTHR43877">
    <property type="entry name" value="AMINOALKYLPHOSPHONATE N-ACETYLTRANSFERASE-RELATED-RELATED"/>
    <property type="match status" value="1"/>
</dbReference>